<dbReference type="EMBL" id="FOQL01000003">
    <property type="protein sequence ID" value="SFI68749.1"/>
    <property type="molecule type" value="Genomic_DNA"/>
</dbReference>
<name>A0A1I3K8D3_9PSED</name>
<accession>A0A1I3K8D3</accession>
<dbReference type="STRING" id="425504.SAMN05216206_2748"/>
<sequence length="317" mass="34435">MSSNYPATTNNLFGIANRALTEALNTRSLIVNTRSRTRVKQAKFDHEVGKPNTQPPPAFSDLFAGGDSTSTEIVRLNGEADEWIQKYFPSIGAGINKSLPEDFLLNVISGVKPFGLDETVFERIWHKARDRAYRAQTTESKTLAATFSGAGFTLAPGAMVAALTESEQRASLAIAAVNIEQAVKEAEIKLELLKFAEEQAINLKLGLMRSMADFYRMWFAMPDRDLERARVRAQAMGTFYQALSSYHNVEVAFERLNLETEKAGADIDVQNARIALDASNDFDANLSALGQAASAFANVASGAASAAGTLVAEVENL</sequence>
<reference evidence="2" key="1">
    <citation type="submission" date="2016-10" db="EMBL/GenBank/DDBJ databases">
        <authorList>
            <person name="Varghese N."/>
            <person name="Submissions S."/>
        </authorList>
    </citation>
    <scope>NUCLEOTIDE SEQUENCE [LARGE SCALE GENOMIC DNA]</scope>
    <source>
        <strain evidence="2">LMG 24016</strain>
    </source>
</reference>
<keyword evidence="2" id="KW-1185">Reference proteome</keyword>
<dbReference type="Proteomes" id="UP000243606">
    <property type="component" value="Unassembled WGS sequence"/>
</dbReference>
<proteinExistence type="predicted"/>
<dbReference type="OrthoDB" id="6894528at2"/>
<dbReference type="RefSeq" id="WP_090242807.1">
    <property type="nucleotide sequence ID" value="NZ_FOQL01000003.1"/>
</dbReference>
<protein>
    <submittedName>
        <fullName evidence="1">Uncharacterized protein</fullName>
    </submittedName>
</protein>
<organism evidence="1 2">
    <name type="scientific">Pseudomonas guineae</name>
    <dbReference type="NCBI Taxonomy" id="425504"/>
    <lineage>
        <taxon>Bacteria</taxon>
        <taxon>Pseudomonadati</taxon>
        <taxon>Pseudomonadota</taxon>
        <taxon>Gammaproteobacteria</taxon>
        <taxon>Pseudomonadales</taxon>
        <taxon>Pseudomonadaceae</taxon>
        <taxon>Pseudomonas</taxon>
    </lineage>
</organism>
<dbReference type="AlphaFoldDB" id="A0A1I3K8D3"/>
<gene>
    <name evidence="1" type="ORF">SAMN05216206_2748</name>
</gene>
<evidence type="ECO:0000313" key="1">
    <source>
        <dbReference type="EMBL" id="SFI68749.1"/>
    </source>
</evidence>
<evidence type="ECO:0000313" key="2">
    <source>
        <dbReference type="Proteomes" id="UP000243606"/>
    </source>
</evidence>